<keyword evidence="2" id="KW-1133">Transmembrane helix</keyword>
<evidence type="ECO:0000256" key="2">
    <source>
        <dbReference type="SAM" id="Phobius"/>
    </source>
</evidence>
<evidence type="ECO:0000259" key="3">
    <source>
        <dbReference type="Pfam" id="PF20434"/>
    </source>
</evidence>
<accession>A0A1D8AUF2</accession>
<sequence length="366" mass="39936">MRWILLSLTAVVTLASTLNVVRAPDSTLGWKLALVVGEFGHWLVLVPLALAGVAGWTTTGSWRLAILGACALAVAALVRPAVSAARLTDRFDWVRLYRLGADPRGSVRPEVYARPGGQAMKLDFYAPTLRKDTTRRPPCLVVIHGGGWDSGDNTQLTAWNHRWAARGWAVAALNYRLAPVHPWPAARDDVRAAIAWLKANADRLGLDPDRVVILGRSAGGQIATAVAYCETDPAVRGVIALYAPHDMTFAWGVSREDDALNSVKLMRQYLGGPPDTPERIALYESASGQQLAGRHSPPTLLVHGYPDRLVWYRHSRRLAARLEELGVPHTHVELPWATHAFDYNPDGPGGQVADAAITEFLDRVGR</sequence>
<keyword evidence="2" id="KW-0472">Membrane</keyword>
<dbReference type="EMBL" id="CP016094">
    <property type="protein sequence ID" value="AOS44515.1"/>
    <property type="molecule type" value="Genomic_DNA"/>
</dbReference>
<dbReference type="STRING" id="1838286.Verru16b_01577"/>
<reference evidence="4 5" key="1">
    <citation type="submission" date="2016-06" db="EMBL/GenBank/DDBJ databases">
        <title>Three novel species with peptidoglycan cell walls form the new genus Lacunisphaera gen. nov. in the family Opitutaceae of the verrucomicrobial subdivision 4.</title>
        <authorList>
            <person name="Rast P."/>
            <person name="Gloeckner I."/>
            <person name="Jogler M."/>
            <person name="Boedeker C."/>
            <person name="Jeske O."/>
            <person name="Wiegand S."/>
            <person name="Reinhardt R."/>
            <person name="Schumann P."/>
            <person name="Rohde M."/>
            <person name="Spring S."/>
            <person name="Gloeckner F.O."/>
            <person name="Jogler C."/>
        </authorList>
    </citation>
    <scope>NUCLEOTIDE SEQUENCE [LARGE SCALE GENOMIC DNA]</scope>
    <source>
        <strain evidence="4 5">IG16b</strain>
    </source>
</reference>
<evidence type="ECO:0000313" key="5">
    <source>
        <dbReference type="Proteomes" id="UP000095228"/>
    </source>
</evidence>
<dbReference type="SUPFAM" id="SSF53474">
    <property type="entry name" value="alpha/beta-Hydrolases"/>
    <property type="match status" value="1"/>
</dbReference>
<proteinExistence type="predicted"/>
<gene>
    <name evidence="4" type="primary">nlhH_3</name>
    <name evidence="4" type="ORF">Verru16b_01577</name>
</gene>
<evidence type="ECO:0000313" key="4">
    <source>
        <dbReference type="EMBL" id="AOS44515.1"/>
    </source>
</evidence>
<keyword evidence="5" id="KW-1185">Reference proteome</keyword>
<dbReference type="InterPro" id="IPR050300">
    <property type="entry name" value="GDXG_lipolytic_enzyme"/>
</dbReference>
<dbReference type="KEGG" id="obg:Verru16b_01577"/>
<evidence type="ECO:0000256" key="1">
    <source>
        <dbReference type="ARBA" id="ARBA00022801"/>
    </source>
</evidence>
<organism evidence="4 5">
    <name type="scientific">Lacunisphaera limnophila</name>
    <dbReference type="NCBI Taxonomy" id="1838286"/>
    <lineage>
        <taxon>Bacteria</taxon>
        <taxon>Pseudomonadati</taxon>
        <taxon>Verrucomicrobiota</taxon>
        <taxon>Opitutia</taxon>
        <taxon>Opitutales</taxon>
        <taxon>Opitutaceae</taxon>
        <taxon>Lacunisphaera</taxon>
    </lineage>
</organism>
<dbReference type="Proteomes" id="UP000095228">
    <property type="component" value="Chromosome"/>
</dbReference>
<dbReference type="RefSeq" id="WP_069961755.1">
    <property type="nucleotide sequence ID" value="NZ_CP016094.1"/>
</dbReference>
<protein>
    <submittedName>
        <fullName evidence="4">Carboxylesterase NlhH</fullName>
        <ecNumber evidence="4">3.1.1.1</ecNumber>
    </submittedName>
</protein>
<feature type="domain" description="BD-FAE-like" evidence="3">
    <location>
        <begin position="122"/>
        <end position="322"/>
    </location>
</feature>
<keyword evidence="2" id="KW-0812">Transmembrane</keyword>
<dbReference type="PANTHER" id="PTHR48081">
    <property type="entry name" value="AB HYDROLASE SUPERFAMILY PROTEIN C4A8.06C"/>
    <property type="match status" value="1"/>
</dbReference>
<dbReference type="EC" id="3.1.1.1" evidence="4"/>
<feature type="transmembrane region" description="Helical" evidence="2">
    <location>
        <begin position="64"/>
        <end position="82"/>
    </location>
</feature>
<dbReference type="GO" id="GO:0106435">
    <property type="term" value="F:carboxylesterase activity"/>
    <property type="evidence" value="ECO:0007669"/>
    <property type="project" value="UniProtKB-EC"/>
</dbReference>
<dbReference type="Gene3D" id="3.40.50.1820">
    <property type="entry name" value="alpha/beta hydrolase"/>
    <property type="match status" value="1"/>
</dbReference>
<keyword evidence="1 4" id="KW-0378">Hydrolase</keyword>
<feature type="transmembrane region" description="Helical" evidence="2">
    <location>
        <begin position="39"/>
        <end position="57"/>
    </location>
</feature>
<dbReference type="Pfam" id="PF20434">
    <property type="entry name" value="BD-FAE"/>
    <property type="match status" value="1"/>
</dbReference>
<dbReference type="AlphaFoldDB" id="A0A1D8AUF2"/>
<name>A0A1D8AUF2_9BACT</name>
<dbReference type="InterPro" id="IPR049492">
    <property type="entry name" value="BD-FAE-like_dom"/>
</dbReference>
<dbReference type="InterPro" id="IPR029058">
    <property type="entry name" value="AB_hydrolase_fold"/>
</dbReference>
<dbReference type="OrthoDB" id="9815425at2"/>